<dbReference type="Gene3D" id="3.20.20.10">
    <property type="entry name" value="Alanine racemase"/>
    <property type="match status" value="1"/>
</dbReference>
<dbReference type="PANTHER" id="PTHR30511">
    <property type="entry name" value="ALANINE RACEMASE"/>
    <property type="match status" value="1"/>
</dbReference>
<dbReference type="InterPro" id="IPR001608">
    <property type="entry name" value="Ala_racemase_N"/>
</dbReference>
<sequence>MTERARAQIDLDALRANVGVLHEAAPTAALLAVVKADAYGHGLVECSKAAVSAGASYLGVALAQEAIALRQASITTPVLAWLLQTDSVDEWVELVLADVEVSVSSVRGLQKAIEAATQTGTTARIHLKVDTGMGRAGASLQAWEGLLRDSAQAVAEQSIEVVGVWTHLAFADQPENPIVEHQLEVFNQALGQAESLGIKPALRHVANSAATFKTPKAHFDMVRPGIAVYGLSPGVGVGTSQELGIRPVMTFSANVIQVKELPAGHGVSYGHEYVTTTDTSVALLPVGYADGVPLAGSNVGPIFIGSRARTIAGRVCMDQVVVDIGTDQVVEGDEAIFFGPGDSGEPTADDWASAANTIGYEIVTRIGPRVPRIFSGGGT</sequence>
<evidence type="ECO:0000256" key="1">
    <source>
        <dbReference type="ARBA" id="ARBA00001933"/>
    </source>
</evidence>
<dbReference type="PROSITE" id="PS00395">
    <property type="entry name" value="ALANINE_RACEMASE"/>
    <property type="match status" value="1"/>
</dbReference>
<dbReference type="EMBL" id="CAFBLM010000021">
    <property type="protein sequence ID" value="CAB4867887.1"/>
    <property type="molecule type" value="Genomic_DNA"/>
</dbReference>
<dbReference type="SUPFAM" id="SSF50621">
    <property type="entry name" value="Alanine racemase C-terminal domain-like"/>
    <property type="match status" value="1"/>
</dbReference>
<dbReference type="HAMAP" id="MF_01201">
    <property type="entry name" value="Ala_racemase"/>
    <property type="match status" value="1"/>
</dbReference>
<protein>
    <submittedName>
        <fullName evidence="5">Unannotated protein</fullName>
    </submittedName>
</protein>
<dbReference type="InterPro" id="IPR020622">
    <property type="entry name" value="Ala_racemase_pyridoxalP-BS"/>
</dbReference>
<dbReference type="SMART" id="SM01005">
    <property type="entry name" value="Ala_racemase_C"/>
    <property type="match status" value="1"/>
</dbReference>
<dbReference type="PRINTS" id="PR00992">
    <property type="entry name" value="ALARACEMASE"/>
</dbReference>
<dbReference type="InterPro" id="IPR000821">
    <property type="entry name" value="Ala_racemase"/>
</dbReference>
<dbReference type="GO" id="GO:0009252">
    <property type="term" value="P:peptidoglycan biosynthetic process"/>
    <property type="evidence" value="ECO:0007669"/>
    <property type="project" value="TreeGrafter"/>
</dbReference>
<dbReference type="GO" id="GO:0030170">
    <property type="term" value="F:pyridoxal phosphate binding"/>
    <property type="evidence" value="ECO:0007669"/>
    <property type="project" value="TreeGrafter"/>
</dbReference>
<accession>A0A6J7DB06</accession>
<dbReference type="GO" id="GO:0005829">
    <property type="term" value="C:cytosol"/>
    <property type="evidence" value="ECO:0007669"/>
    <property type="project" value="TreeGrafter"/>
</dbReference>
<keyword evidence="2" id="KW-0663">Pyridoxal phosphate</keyword>
<keyword evidence="3" id="KW-0413">Isomerase</keyword>
<dbReference type="Pfam" id="PF00842">
    <property type="entry name" value="Ala_racemase_C"/>
    <property type="match status" value="1"/>
</dbReference>
<dbReference type="GO" id="GO:0030632">
    <property type="term" value="P:D-alanine biosynthetic process"/>
    <property type="evidence" value="ECO:0007669"/>
    <property type="project" value="TreeGrafter"/>
</dbReference>
<evidence type="ECO:0000313" key="5">
    <source>
        <dbReference type="EMBL" id="CAB4867887.1"/>
    </source>
</evidence>
<comment type="cofactor">
    <cofactor evidence="1">
        <name>pyridoxal 5'-phosphate</name>
        <dbReference type="ChEBI" id="CHEBI:597326"/>
    </cofactor>
</comment>
<name>A0A6J7DB06_9ZZZZ</name>
<feature type="domain" description="Alanine racemase C-terminal" evidence="4">
    <location>
        <begin position="248"/>
        <end position="375"/>
    </location>
</feature>
<dbReference type="NCBIfam" id="TIGR00492">
    <property type="entry name" value="alr"/>
    <property type="match status" value="1"/>
</dbReference>
<dbReference type="GO" id="GO:0008784">
    <property type="term" value="F:alanine racemase activity"/>
    <property type="evidence" value="ECO:0007669"/>
    <property type="project" value="InterPro"/>
</dbReference>
<dbReference type="PANTHER" id="PTHR30511:SF0">
    <property type="entry name" value="ALANINE RACEMASE, CATABOLIC-RELATED"/>
    <property type="match status" value="1"/>
</dbReference>
<dbReference type="CDD" id="cd00430">
    <property type="entry name" value="PLPDE_III_AR"/>
    <property type="match status" value="1"/>
</dbReference>
<evidence type="ECO:0000256" key="2">
    <source>
        <dbReference type="ARBA" id="ARBA00022898"/>
    </source>
</evidence>
<reference evidence="5" key="1">
    <citation type="submission" date="2020-05" db="EMBL/GenBank/DDBJ databases">
        <authorList>
            <person name="Chiriac C."/>
            <person name="Salcher M."/>
            <person name="Ghai R."/>
            <person name="Kavagutti S V."/>
        </authorList>
    </citation>
    <scope>NUCLEOTIDE SEQUENCE</scope>
</reference>
<dbReference type="FunFam" id="3.20.20.10:FF:000002">
    <property type="entry name" value="Alanine racemase"/>
    <property type="match status" value="1"/>
</dbReference>
<proteinExistence type="inferred from homology"/>
<dbReference type="InterPro" id="IPR009006">
    <property type="entry name" value="Ala_racemase/Decarboxylase_C"/>
</dbReference>
<organism evidence="5">
    <name type="scientific">freshwater metagenome</name>
    <dbReference type="NCBI Taxonomy" id="449393"/>
    <lineage>
        <taxon>unclassified sequences</taxon>
        <taxon>metagenomes</taxon>
        <taxon>ecological metagenomes</taxon>
    </lineage>
</organism>
<gene>
    <name evidence="5" type="ORF">UFOPK3401_00629</name>
</gene>
<dbReference type="SUPFAM" id="SSF51419">
    <property type="entry name" value="PLP-binding barrel"/>
    <property type="match status" value="1"/>
</dbReference>
<dbReference type="Pfam" id="PF01168">
    <property type="entry name" value="Ala_racemase_N"/>
    <property type="match status" value="1"/>
</dbReference>
<dbReference type="InterPro" id="IPR029066">
    <property type="entry name" value="PLP-binding_barrel"/>
</dbReference>
<dbReference type="Gene3D" id="2.40.37.10">
    <property type="entry name" value="Lyase, Ornithine Decarboxylase, Chain A, domain 1"/>
    <property type="match status" value="1"/>
</dbReference>
<evidence type="ECO:0000256" key="3">
    <source>
        <dbReference type="ARBA" id="ARBA00023235"/>
    </source>
</evidence>
<dbReference type="InterPro" id="IPR011079">
    <property type="entry name" value="Ala_racemase_C"/>
</dbReference>
<evidence type="ECO:0000259" key="4">
    <source>
        <dbReference type="SMART" id="SM01005"/>
    </source>
</evidence>
<dbReference type="AlphaFoldDB" id="A0A6J7DB06"/>